<organism evidence="2 3">
    <name type="scientific">Neoroseomonas lacus</name>
    <dbReference type="NCBI Taxonomy" id="287609"/>
    <lineage>
        <taxon>Bacteria</taxon>
        <taxon>Pseudomonadati</taxon>
        <taxon>Pseudomonadota</taxon>
        <taxon>Alphaproteobacteria</taxon>
        <taxon>Acetobacterales</taxon>
        <taxon>Acetobacteraceae</taxon>
        <taxon>Neoroseomonas</taxon>
    </lineage>
</organism>
<keyword evidence="3" id="KW-1185">Reference proteome</keyword>
<dbReference type="EMBL" id="BMKW01000002">
    <property type="protein sequence ID" value="GGJ02618.1"/>
    <property type="molecule type" value="Genomic_DNA"/>
</dbReference>
<protein>
    <recommendedName>
        <fullName evidence="4">DUF4394 domain-containing protein</fullName>
    </recommendedName>
</protein>
<dbReference type="RefSeq" id="WP_188965537.1">
    <property type="nucleotide sequence ID" value="NZ_BMKW01000002.1"/>
</dbReference>
<dbReference type="Proteomes" id="UP000661507">
    <property type="component" value="Unassembled WGS sequence"/>
</dbReference>
<sequence>MSNRTLRLVGAALLGALAAGPVLAQTAPAPAPEPRRFALTIGSGENQMVIYVDTAMMPRTAAGPSGAGAGPMGPLEAVTIGVGEGAMTIYRDANGRMAMTQTALMTAPVPFAPGRAVTVGSGSNEMVIYVAEVPMTPARR</sequence>
<evidence type="ECO:0000313" key="3">
    <source>
        <dbReference type="Proteomes" id="UP000661507"/>
    </source>
</evidence>
<reference evidence="2" key="1">
    <citation type="journal article" date="2014" name="Int. J. Syst. Evol. Microbiol.">
        <title>Complete genome sequence of Corynebacterium casei LMG S-19264T (=DSM 44701T), isolated from a smear-ripened cheese.</title>
        <authorList>
            <consortium name="US DOE Joint Genome Institute (JGI-PGF)"/>
            <person name="Walter F."/>
            <person name="Albersmeier A."/>
            <person name="Kalinowski J."/>
            <person name="Ruckert C."/>
        </authorList>
    </citation>
    <scope>NUCLEOTIDE SEQUENCE</scope>
    <source>
        <strain evidence="2">CGMCC 1.3617</strain>
    </source>
</reference>
<dbReference type="AlphaFoldDB" id="A0A917K7D2"/>
<keyword evidence="1" id="KW-0732">Signal</keyword>
<accession>A0A917K7D2</accession>
<evidence type="ECO:0000256" key="1">
    <source>
        <dbReference type="SAM" id="SignalP"/>
    </source>
</evidence>
<feature type="chain" id="PRO_5037184352" description="DUF4394 domain-containing protein" evidence="1">
    <location>
        <begin position="25"/>
        <end position="140"/>
    </location>
</feature>
<feature type="signal peptide" evidence="1">
    <location>
        <begin position="1"/>
        <end position="24"/>
    </location>
</feature>
<comment type="caution">
    <text evidence="2">The sequence shown here is derived from an EMBL/GenBank/DDBJ whole genome shotgun (WGS) entry which is preliminary data.</text>
</comment>
<proteinExistence type="predicted"/>
<evidence type="ECO:0000313" key="2">
    <source>
        <dbReference type="EMBL" id="GGJ02618.1"/>
    </source>
</evidence>
<gene>
    <name evidence="2" type="ORF">GCM10011320_06790</name>
</gene>
<name>A0A917K7D2_9PROT</name>
<evidence type="ECO:0008006" key="4">
    <source>
        <dbReference type="Google" id="ProtNLM"/>
    </source>
</evidence>
<reference evidence="2" key="2">
    <citation type="submission" date="2020-09" db="EMBL/GenBank/DDBJ databases">
        <authorList>
            <person name="Sun Q."/>
            <person name="Zhou Y."/>
        </authorList>
    </citation>
    <scope>NUCLEOTIDE SEQUENCE</scope>
    <source>
        <strain evidence="2">CGMCC 1.3617</strain>
    </source>
</reference>